<dbReference type="SUPFAM" id="SSF50118">
    <property type="entry name" value="Cell growth inhibitor/plasmid maintenance toxic component"/>
    <property type="match status" value="1"/>
</dbReference>
<accession>A0A975BIB3</accession>
<keyword evidence="1" id="KW-0540">Nuclease</keyword>
<dbReference type="EMBL" id="CP061800">
    <property type="protein sequence ID" value="QTA85868.1"/>
    <property type="molecule type" value="Genomic_DNA"/>
</dbReference>
<evidence type="ECO:0000256" key="1">
    <source>
        <dbReference type="PIRNR" id="PIRNR033490"/>
    </source>
</evidence>
<dbReference type="KEGG" id="dmm:dnm_018840"/>
<evidence type="ECO:0000313" key="3">
    <source>
        <dbReference type="Proteomes" id="UP000663722"/>
    </source>
</evidence>
<dbReference type="Proteomes" id="UP000663722">
    <property type="component" value="Chromosome"/>
</dbReference>
<keyword evidence="3" id="KW-1185">Reference proteome</keyword>
<dbReference type="Pfam" id="PF02452">
    <property type="entry name" value="PemK_toxin"/>
    <property type="match status" value="1"/>
</dbReference>
<dbReference type="GO" id="GO:0003677">
    <property type="term" value="F:DNA binding"/>
    <property type="evidence" value="ECO:0007669"/>
    <property type="project" value="InterPro"/>
</dbReference>
<dbReference type="AlphaFoldDB" id="A0A975BIB3"/>
<dbReference type="PANTHER" id="PTHR33988">
    <property type="entry name" value="ENDORIBONUCLEASE MAZF-RELATED"/>
    <property type="match status" value="1"/>
</dbReference>
<dbReference type="InterPro" id="IPR003477">
    <property type="entry name" value="PemK-like"/>
</dbReference>
<dbReference type="GO" id="GO:0016075">
    <property type="term" value="P:rRNA catabolic process"/>
    <property type="evidence" value="ECO:0007669"/>
    <property type="project" value="TreeGrafter"/>
</dbReference>
<dbReference type="GO" id="GO:0016787">
    <property type="term" value="F:hydrolase activity"/>
    <property type="evidence" value="ECO:0007669"/>
    <property type="project" value="UniProtKB-KW"/>
</dbReference>
<dbReference type="GO" id="GO:0006402">
    <property type="term" value="P:mRNA catabolic process"/>
    <property type="evidence" value="ECO:0007669"/>
    <property type="project" value="TreeGrafter"/>
</dbReference>
<comment type="similarity">
    <text evidence="1">Belongs to the PemK/MazF family.</text>
</comment>
<dbReference type="PANTHER" id="PTHR33988:SF2">
    <property type="entry name" value="ENDORIBONUCLEASE MAZF"/>
    <property type="match status" value="1"/>
</dbReference>
<organism evidence="2 3">
    <name type="scientific">Desulfonema magnum</name>
    <dbReference type="NCBI Taxonomy" id="45655"/>
    <lineage>
        <taxon>Bacteria</taxon>
        <taxon>Pseudomonadati</taxon>
        <taxon>Thermodesulfobacteriota</taxon>
        <taxon>Desulfobacteria</taxon>
        <taxon>Desulfobacterales</taxon>
        <taxon>Desulfococcaceae</taxon>
        <taxon>Desulfonema</taxon>
    </lineage>
</organism>
<reference evidence="2" key="1">
    <citation type="journal article" date="2021" name="Microb. Physiol.">
        <title>Proteogenomic Insights into the Physiology of Marine, Sulfate-Reducing, Filamentous Desulfonema limicola and Desulfonema magnum.</title>
        <authorList>
            <person name="Schnaars V."/>
            <person name="Wohlbrand L."/>
            <person name="Scheve S."/>
            <person name="Hinrichs C."/>
            <person name="Reinhardt R."/>
            <person name="Rabus R."/>
        </authorList>
    </citation>
    <scope>NUCLEOTIDE SEQUENCE</scope>
    <source>
        <strain evidence="2">4be13</strain>
    </source>
</reference>
<dbReference type="PIRSF" id="PIRSF033490">
    <property type="entry name" value="MazF"/>
    <property type="match status" value="1"/>
</dbReference>
<dbReference type="InterPro" id="IPR011067">
    <property type="entry name" value="Plasmid_toxin/cell-grow_inhib"/>
</dbReference>
<proteinExistence type="inferred from homology"/>
<protein>
    <recommendedName>
        <fullName evidence="1">mRNA interferase</fullName>
        <ecNumber evidence="1">3.1.-.-</ecNumber>
    </recommendedName>
</protein>
<dbReference type="RefSeq" id="WP_207681748.1">
    <property type="nucleotide sequence ID" value="NZ_CP061800.1"/>
</dbReference>
<dbReference type="Gene3D" id="2.30.30.110">
    <property type="match status" value="1"/>
</dbReference>
<evidence type="ECO:0000313" key="2">
    <source>
        <dbReference type="EMBL" id="QTA85868.1"/>
    </source>
</evidence>
<keyword evidence="1" id="KW-0378">Hydrolase</keyword>
<comment type="function">
    <text evidence="1">Toxic component of a type II toxin-antitoxin (TA) system.</text>
</comment>
<dbReference type="EC" id="3.1.-.-" evidence="1"/>
<name>A0A975BIB3_9BACT</name>
<gene>
    <name evidence="2" type="ORF">dnm_018840</name>
</gene>
<dbReference type="GO" id="GO:0004521">
    <property type="term" value="F:RNA endonuclease activity"/>
    <property type="evidence" value="ECO:0007669"/>
    <property type="project" value="TreeGrafter"/>
</dbReference>
<keyword evidence="1" id="KW-0255">Endonuclease</keyword>
<sequence length="120" mass="13093">MNILKVNRGEIYLAKLDPVIGSETGKTRPVLIIQNDIGNLCSPTTIVAVITGYSAKKASYPICVAVKKDEGLAKDSIVNLSQIRTIDKKRLVVPVLTKLSSDLMRQVDEAIRNSLEIDVS</sequence>